<dbReference type="RefSeq" id="WP_113920563.1">
    <property type="nucleotide sequence ID" value="NZ_QNRX01000008.1"/>
</dbReference>
<evidence type="ECO:0000313" key="8">
    <source>
        <dbReference type="EMBL" id="RBP64413.1"/>
    </source>
</evidence>
<keyword evidence="4 7" id="KW-0418">Kinase</keyword>
<dbReference type="GO" id="GO:0004765">
    <property type="term" value="F:shikimate kinase activity"/>
    <property type="evidence" value="ECO:0007669"/>
    <property type="project" value="UniProtKB-UniRule"/>
</dbReference>
<keyword evidence="7" id="KW-0460">Magnesium</keyword>
<gene>
    <name evidence="7" type="primary">aroK</name>
    <name evidence="8" type="ORF">DES36_10826</name>
</gene>
<evidence type="ECO:0000256" key="7">
    <source>
        <dbReference type="HAMAP-Rule" id="MF_00109"/>
    </source>
</evidence>
<dbReference type="CDD" id="cd00464">
    <property type="entry name" value="SK"/>
    <property type="match status" value="1"/>
</dbReference>
<reference evidence="8 9" key="1">
    <citation type="submission" date="2018-06" db="EMBL/GenBank/DDBJ databases">
        <title>Genomic Encyclopedia of Type Strains, Phase IV (KMG-IV): sequencing the most valuable type-strain genomes for metagenomic binning, comparative biology and taxonomic classification.</title>
        <authorList>
            <person name="Goeker M."/>
        </authorList>
    </citation>
    <scope>NUCLEOTIDE SEQUENCE [LARGE SCALE GENOMIC DNA]</scope>
    <source>
        <strain evidence="8 9">DSM 22112</strain>
    </source>
</reference>
<dbReference type="UniPathway" id="UPA00053">
    <property type="reaction ID" value="UER00088"/>
</dbReference>
<accession>A0A366I6L7</accession>
<dbReference type="PANTHER" id="PTHR21087">
    <property type="entry name" value="SHIKIMATE KINASE"/>
    <property type="match status" value="1"/>
</dbReference>
<name>A0A366I6L7_9FIRM</name>
<keyword evidence="7" id="KW-0963">Cytoplasm</keyword>
<dbReference type="GO" id="GO:0005524">
    <property type="term" value="F:ATP binding"/>
    <property type="evidence" value="ECO:0007669"/>
    <property type="project" value="UniProtKB-UniRule"/>
</dbReference>
<dbReference type="GO" id="GO:0009073">
    <property type="term" value="P:aromatic amino acid family biosynthetic process"/>
    <property type="evidence" value="ECO:0007669"/>
    <property type="project" value="UniProtKB-KW"/>
</dbReference>
<sequence>MNKNIVLIGMPGCGKSTLSKIMAKRLNKPVIDMDDYIESHEEKTIKEMFDISEAFFRDVESKYSILLGELNSHIIATGGGIVKRKENITNLKKNSVIVFINRPVDDIVGDIDVRTRPLLSKGVEAVYSLYNERIHLYKGYCDIEINNVGEIQKVADLIIEKVQLYKVENNQ</sequence>
<comment type="similarity">
    <text evidence="7">Belongs to the shikimate kinase family.</text>
</comment>
<keyword evidence="1 7" id="KW-0028">Amino-acid biosynthesis</keyword>
<dbReference type="GO" id="GO:0000287">
    <property type="term" value="F:magnesium ion binding"/>
    <property type="evidence" value="ECO:0007669"/>
    <property type="project" value="UniProtKB-UniRule"/>
</dbReference>
<organism evidence="8 9">
    <name type="scientific">Alkalibaculum bacchi</name>
    <dbReference type="NCBI Taxonomy" id="645887"/>
    <lineage>
        <taxon>Bacteria</taxon>
        <taxon>Bacillati</taxon>
        <taxon>Bacillota</taxon>
        <taxon>Clostridia</taxon>
        <taxon>Eubacteriales</taxon>
        <taxon>Eubacteriaceae</taxon>
        <taxon>Alkalibaculum</taxon>
    </lineage>
</organism>
<comment type="caution">
    <text evidence="7">Lacks conserved residue(s) required for the propagation of feature annotation.</text>
</comment>
<comment type="catalytic activity">
    <reaction evidence="7">
        <text>shikimate + ATP = 3-phosphoshikimate + ADP + H(+)</text>
        <dbReference type="Rhea" id="RHEA:13121"/>
        <dbReference type="ChEBI" id="CHEBI:15378"/>
        <dbReference type="ChEBI" id="CHEBI:30616"/>
        <dbReference type="ChEBI" id="CHEBI:36208"/>
        <dbReference type="ChEBI" id="CHEBI:145989"/>
        <dbReference type="ChEBI" id="CHEBI:456216"/>
        <dbReference type="EC" id="2.7.1.71"/>
    </reaction>
</comment>
<comment type="function">
    <text evidence="7">Catalyzes the specific phosphorylation of the 3-hydroxyl group of shikimic acid using ATP as a cosubstrate.</text>
</comment>
<comment type="subcellular location">
    <subcellularLocation>
        <location evidence="7">Cytoplasm</location>
    </subcellularLocation>
</comment>
<dbReference type="InterPro" id="IPR000623">
    <property type="entry name" value="Shikimate_kinase/TSH1"/>
</dbReference>
<comment type="caution">
    <text evidence="8">The sequence shown here is derived from an EMBL/GenBank/DDBJ whole genome shotgun (WGS) entry which is preliminary data.</text>
</comment>
<evidence type="ECO:0000256" key="6">
    <source>
        <dbReference type="ARBA" id="ARBA00023141"/>
    </source>
</evidence>
<feature type="binding site" evidence="7">
    <location>
        <position position="34"/>
    </location>
    <ligand>
        <name>substrate</name>
    </ligand>
</feature>
<dbReference type="InterPro" id="IPR031322">
    <property type="entry name" value="Shikimate/glucono_kinase"/>
</dbReference>
<comment type="subunit">
    <text evidence="7">Monomer.</text>
</comment>
<evidence type="ECO:0000256" key="5">
    <source>
        <dbReference type="ARBA" id="ARBA00022840"/>
    </source>
</evidence>
<keyword evidence="2 7" id="KW-0808">Transferase</keyword>
<dbReference type="GO" id="GO:0009423">
    <property type="term" value="P:chorismate biosynthetic process"/>
    <property type="evidence" value="ECO:0007669"/>
    <property type="project" value="UniProtKB-UniRule"/>
</dbReference>
<dbReference type="PANTHER" id="PTHR21087:SF16">
    <property type="entry name" value="SHIKIMATE KINASE 1, CHLOROPLASTIC"/>
    <property type="match status" value="1"/>
</dbReference>
<feature type="binding site" evidence="7">
    <location>
        <position position="79"/>
    </location>
    <ligand>
        <name>substrate</name>
    </ligand>
</feature>
<dbReference type="Proteomes" id="UP000253490">
    <property type="component" value="Unassembled WGS sequence"/>
</dbReference>
<feature type="binding site" evidence="7">
    <location>
        <position position="133"/>
    </location>
    <ligand>
        <name>substrate</name>
    </ligand>
</feature>
<dbReference type="Pfam" id="PF01202">
    <property type="entry name" value="SKI"/>
    <property type="match status" value="1"/>
</dbReference>
<evidence type="ECO:0000256" key="2">
    <source>
        <dbReference type="ARBA" id="ARBA00022679"/>
    </source>
</evidence>
<dbReference type="SUPFAM" id="SSF52540">
    <property type="entry name" value="P-loop containing nucleoside triphosphate hydrolases"/>
    <property type="match status" value="1"/>
</dbReference>
<dbReference type="AlphaFoldDB" id="A0A366I6L7"/>
<evidence type="ECO:0000256" key="3">
    <source>
        <dbReference type="ARBA" id="ARBA00022741"/>
    </source>
</evidence>
<dbReference type="Gene3D" id="3.40.50.300">
    <property type="entry name" value="P-loop containing nucleotide triphosphate hydrolases"/>
    <property type="match status" value="1"/>
</dbReference>
<comment type="cofactor">
    <cofactor evidence="7">
        <name>Mg(2+)</name>
        <dbReference type="ChEBI" id="CHEBI:18420"/>
    </cofactor>
    <text evidence="7">Binds 1 Mg(2+) ion per subunit.</text>
</comment>
<keyword evidence="7" id="KW-0479">Metal-binding</keyword>
<dbReference type="GO" id="GO:0005829">
    <property type="term" value="C:cytosol"/>
    <property type="evidence" value="ECO:0007669"/>
    <property type="project" value="TreeGrafter"/>
</dbReference>
<evidence type="ECO:0000313" key="9">
    <source>
        <dbReference type="Proteomes" id="UP000253490"/>
    </source>
</evidence>
<protein>
    <recommendedName>
        <fullName evidence="7">Shikimate kinase</fullName>
        <shortName evidence="7">SK</shortName>
        <ecNumber evidence="7">2.7.1.71</ecNumber>
    </recommendedName>
</protein>
<comment type="pathway">
    <text evidence="7">Metabolic intermediate biosynthesis; chorismate biosynthesis; chorismate from D-erythrose 4-phosphate and phosphoenolpyruvate: step 5/7.</text>
</comment>
<dbReference type="InterPro" id="IPR027417">
    <property type="entry name" value="P-loop_NTPase"/>
</dbReference>
<dbReference type="EMBL" id="QNRX01000008">
    <property type="protein sequence ID" value="RBP64413.1"/>
    <property type="molecule type" value="Genomic_DNA"/>
</dbReference>
<feature type="binding site" evidence="7">
    <location>
        <position position="16"/>
    </location>
    <ligand>
        <name>Mg(2+)</name>
        <dbReference type="ChEBI" id="CHEBI:18420"/>
    </ligand>
</feature>
<evidence type="ECO:0000256" key="4">
    <source>
        <dbReference type="ARBA" id="ARBA00022777"/>
    </source>
</evidence>
<keyword evidence="6 7" id="KW-0057">Aromatic amino acid biosynthesis</keyword>
<dbReference type="GO" id="GO:0008652">
    <property type="term" value="P:amino acid biosynthetic process"/>
    <property type="evidence" value="ECO:0007669"/>
    <property type="project" value="UniProtKB-KW"/>
</dbReference>
<evidence type="ECO:0000256" key="1">
    <source>
        <dbReference type="ARBA" id="ARBA00022605"/>
    </source>
</evidence>
<dbReference type="PRINTS" id="PR01100">
    <property type="entry name" value="SHIKIMTKNASE"/>
</dbReference>
<feature type="binding site" evidence="7">
    <location>
        <begin position="12"/>
        <end position="17"/>
    </location>
    <ligand>
        <name>ATP</name>
        <dbReference type="ChEBI" id="CHEBI:30616"/>
    </ligand>
</feature>
<dbReference type="HAMAP" id="MF_00109">
    <property type="entry name" value="Shikimate_kinase"/>
    <property type="match status" value="1"/>
</dbReference>
<keyword evidence="5 7" id="KW-0067">ATP-binding</keyword>
<feature type="binding site" evidence="7">
    <location>
        <position position="116"/>
    </location>
    <ligand>
        <name>ATP</name>
        <dbReference type="ChEBI" id="CHEBI:30616"/>
    </ligand>
</feature>
<dbReference type="OrthoDB" id="9800332at2"/>
<feature type="binding site" evidence="7">
    <location>
        <position position="57"/>
    </location>
    <ligand>
        <name>substrate</name>
    </ligand>
</feature>
<keyword evidence="9" id="KW-1185">Reference proteome</keyword>
<proteinExistence type="inferred from homology"/>
<keyword evidence="3 7" id="KW-0547">Nucleotide-binding</keyword>
<dbReference type="EC" id="2.7.1.71" evidence="7"/>